<dbReference type="PANTHER" id="PTHR43570:SF16">
    <property type="entry name" value="ALDEHYDE DEHYDROGENASE TYPE III, ISOFORM Q"/>
    <property type="match status" value="1"/>
</dbReference>
<keyword evidence="1" id="KW-0560">Oxidoreductase</keyword>
<evidence type="ECO:0000313" key="2">
    <source>
        <dbReference type="Proteomes" id="UP000036681"/>
    </source>
</evidence>
<dbReference type="InterPro" id="IPR016161">
    <property type="entry name" value="Ald_DH/histidinol_DH"/>
</dbReference>
<name>A0A0M3IP05_ASCLU</name>
<accession>A0A0M3IP05</accession>
<proteinExistence type="predicted"/>
<dbReference type="SUPFAM" id="SSF53720">
    <property type="entry name" value="ALDH-like"/>
    <property type="match status" value="1"/>
</dbReference>
<dbReference type="WBParaSite" id="ALUE_0002048301-mRNA-1">
    <property type="protein sequence ID" value="ALUE_0002048301-mRNA-1"/>
    <property type="gene ID" value="ALUE_0002048301"/>
</dbReference>
<dbReference type="Gene3D" id="3.40.605.10">
    <property type="entry name" value="Aldehyde Dehydrogenase, Chain A, domain 1"/>
    <property type="match status" value="1"/>
</dbReference>
<keyword evidence="2" id="KW-1185">Reference proteome</keyword>
<protein>
    <submittedName>
        <fullName evidence="3">Aldedh domain-containing protein</fullName>
    </submittedName>
</protein>
<dbReference type="InterPro" id="IPR016162">
    <property type="entry name" value="Ald_DH_N"/>
</dbReference>
<dbReference type="PANTHER" id="PTHR43570">
    <property type="entry name" value="ALDEHYDE DEHYDROGENASE"/>
    <property type="match status" value="1"/>
</dbReference>
<sequence>MGRCHVETLPFGGVGLSGMGRCHGKYTFDTFTHEKAVLHRTLGLEKFLWMRYPPYTESKLNWAKKAMAKWKIPFS</sequence>
<dbReference type="AlphaFoldDB" id="A0A0M3IP05"/>
<evidence type="ECO:0000313" key="3">
    <source>
        <dbReference type="WBParaSite" id="ALUE_0002048301-mRNA-1"/>
    </source>
</evidence>
<evidence type="ECO:0000256" key="1">
    <source>
        <dbReference type="ARBA" id="ARBA00023002"/>
    </source>
</evidence>
<dbReference type="GO" id="GO:0005737">
    <property type="term" value="C:cytoplasm"/>
    <property type="evidence" value="ECO:0007669"/>
    <property type="project" value="TreeGrafter"/>
</dbReference>
<dbReference type="GO" id="GO:0004029">
    <property type="term" value="F:aldehyde dehydrogenase (NAD+) activity"/>
    <property type="evidence" value="ECO:0007669"/>
    <property type="project" value="TreeGrafter"/>
</dbReference>
<organism evidence="2 3">
    <name type="scientific">Ascaris lumbricoides</name>
    <name type="common">Giant roundworm</name>
    <dbReference type="NCBI Taxonomy" id="6252"/>
    <lineage>
        <taxon>Eukaryota</taxon>
        <taxon>Metazoa</taxon>
        <taxon>Ecdysozoa</taxon>
        <taxon>Nematoda</taxon>
        <taxon>Chromadorea</taxon>
        <taxon>Rhabditida</taxon>
        <taxon>Spirurina</taxon>
        <taxon>Ascaridomorpha</taxon>
        <taxon>Ascaridoidea</taxon>
        <taxon>Ascarididae</taxon>
        <taxon>Ascaris</taxon>
    </lineage>
</organism>
<dbReference type="Proteomes" id="UP000036681">
    <property type="component" value="Unplaced"/>
</dbReference>
<dbReference type="InterPro" id="IPR012394">
    <property type="entry name" value="Aldehyde_DH_NAD(P)"/>
</dbReference>
<reference evidence="3" key="1">
    <citation type="submission" date="2017-02" db="UniProtKB">
        <authorList>
            <consortium name="WormBaseParasite"/>
        </authorList>
    </citation>
    <scope>IDENTIFICATION</scope>
</reference>
<dbReference type="GO" id="GO:0006081">
    <property type="term" value="P:aldehyde metabolic process"/>
    <property type="evidence" value="ECO:0007669"/>
    <property type="project" value="InterPro"/>
</dbReference>